<dbReference type="InterPro" id="IPR008471">
    <property type="entry name" value="MnmC-like_methylTransf"/>
</dbReference>
<evidence type="ECO:0000259" key="1">
    <source>
        <dbReference type="Pfam" id="PF05430"/>
    </source>
</evidence>
<evidence type="ECO:0000313" key="3">
    <source>
        <dbReference type="Proteomes" id="UP000250166"/>
    </source>
</evidence>
<dbReference type="AlphaFoldDB" id="A0A2X3DKM2"/>
<feature type="domain" description="MnmC-like methyltransferase" evidence="1">
    <location>
        <begin position="96"/>
        <end position="201"/>
    </location>
</feature>
<dbReference type="Pfam" id="PF05430">
    <property type="entry name" value="Methyltransf_30"/>
    <property type="match status" value="1"/>
</dbReference>
<sequence length="229" mass="25836">MNNLIQSADGSITAFNQEFCEHYSSLSDGAKTEKLYKHIIPAATLFANQPQIRILDICFGLGYTAFLSAQIYTHTAQSIHIISLEKNPATLHLAAKIHNLSKEMITKLANGESLFIAPHTSLRIVWGDAKTHIECFEDNTFDIVYQDPFSPNKNKDLWSKEHFRHLYRITKAKSVITTYSTSRQIKENASEAKFLIYKLKSQNLRASSIFTKSPIALENATQISLDNLA</sequence>
<dbReference type="Gene3D" id="3.40.50.150">
    <property type="entry name" value="Vaccinia Virus protein VP39"/>
    <property type="match status" value="1"/>
</dbReference>
<name>A0A2X3DKM2_9HELI</name>
<dbReference type="PANTHER" id="PTHR39963">
    <property type="entry name" value="SLL0983 PROTEIN"/>
    <property type="match status" value="1"/>
</dbReference>
<dbReference type="RefSeq" id="WP_023947123.1">
    <property type="nucleotide sequence ID" value="NZ_JAERIV010000007.1"/>
</dbReference>
<dbReference type="SUPFAM" id="SSF53335">
    <property type="entry name" value="S-adenosyl-L-methionine-dependent methyltransferases"/>
    <property type="match status" value="1"/>
</dbReference>
<organism evidence="2 3">
    <name type="scientific">Helicobacter fennelliae</name>
    <dbReference type="NCBI Taxonomy" id="215"/>
    <lineage>
        <taxon>Bacteria</taxon>
        <taxon>Pseudomonadati</taxon>
        <taxon>Campylobacterota</taxon>
        <taxon>Epsilonproteobacteria</taxon>
        <taxon>Campylobacterales</taxon>
        <taxon>Helicobacteraceae</taxon>
        <taxon>Helicobacter</taxon>
    </lineage>
</organism>
<dbReference type="GO" id="GO:0016645">
    <property type="term" value="F:oxidoreductase activity, acting on the CH-NH group of donors"/>
    <property type="evidence" value="ECO:0007669"/>
    <property type="project" value="InterPro"/>
</dbReference>
<accession>A0A2X3DKM2</accession>
<dbReference type="Proteomes" id="UP000250166">
    <property type="component" value="Unassembled WGS sequence"/>
</dbReference>
<evidence type="ECO:0000313" key="2">
    <source>
        <dbReference type="EMBL" id="SQB98810.1"/>
    </source>
</evidence>
<gene>
    <name evidence="2" type="primary">mnmC</name>
    <name evidence="2" type="ORF">NCTC13102_01277</name>
</gene>
<proteinExistence type="predicted"/>
<dbReference type="EMBL" id="UAWL01000006">
    <property type="protein sequence ID" value="SQB98810.1"/>
    <property type="molecule type" value="Genomic_DNA"/>
</dbReference>
<dbReference type="InterPro" id="IPR029063">
    <property type="entry name" value="SAM-dependent_MTases_sf"/>
</dbReference>
<reference evidence="2 3" key="1">
    <citation type="submission" date="2018-06" db="EMBL/GenBank/DDBJ databases">
        <authorList>
            <consortium name="Pathogen Informatics"/>
            <person name="Doyle S."/>
        </authorList>
    </citation>
    <scope>NUCLEOTIDE SEQUENCE [LARGE SCALE GENOMIC DNA]</scope>
    <source>
        <strain evidence="2 3">NCTC13102</strain>
    </source>
</reference>
<dbReference type="PANTHER" id="PTHR39963:SF1">
    <property type="entry name" value="MNMC-LIKE METHYLTRANSFERASE DOMAIN-CONTAINING PROTEIN"/>
    <property type="match status" value="1"/>
</dbReference>
<protein>
    <submittedName>
        <fullName evidence="2">tRNA 5-methylaminomethyl-2-thiouridine biosynthesis bifunctional protein MnmC</fullName>
    </submittedName>
</protein>